<evidence type="ECO:0000313" key="2">
    <source>
        <dbReference type="EMBL" id="SDS97885.1"/>
    </source>
</evidence>
<proteinExistence type="predicted"/>
<keyword evidence="3" id="KW-1185">Reference proteome</keyword>
<protein>
    <submittedName>
        <fullName evidence="2">Uncharacterized protein</fullName>
    </submittedName>
</protein>
<organism evidence="2 3">
    <name type="scientific">Actinoplanes derwentensis</name>
    <dbReference type="NCBI Taxonomy" id="113562"/>
    <lineage>
        <taxon>Bacteria</taxon>
        <taxon>Bacillati</taxon>
        <taxon>Actinomycetota</taxon>
        <taxon>Actinomycetes</taxon>
        <taxon>Micromonosporales</taxon>
        <taxon>Micromonosporaceae</taxon>
        <taxon>Actinoplanes</taxon>
    </lineage>
</organism>
<name>A0A1H1WLB5_9ACTN</name>
<dbReference type="Proteomes" id="UP000198688">
    <property type="component" value="Chromosome I"/>
</dbReference>
<gene>
    <name evidence="2" type="ORF">SAMN04489716_2151</name>
</gene>
<dbReference type="RefSeq" id="WP_092543870.1">
    <property type="nucleotide sequence ID" value="NZ_BOMJ01000039.1"/>
</dbReference>
<feature type="region of interest" description="Disordered" evidence="1">
    <location>
        <begin position="68"/>
        <end position="105"/>
    </location>
</feature>
<dbReference type="EMBL" id="LT629758">
    <property type="protein sequence ID" value="SDS97885.1"/>
    <property type="molecule type" value="Genomic_DNA"/>
</dbReference>
<feature type="compositionally biased region" description="Basic and acidic residues" evidence="1">
    <location>
        <begin position="84"/>
        <end position="97"/>
    </location>
</feature>
<evidence type="ECO:0000256" key="1">
    <source>
        <dbReference type="SAM" id="MobiDB-lite"/>
    </source>
</evidence>
<sequence>MPTIDGPGRTEMLDLLDLLDACERLADLQHRLAGDLHTLGLLDDTTRLNTIAQADQIDACIEQARHPLITGGSGSDIASSPGPRRHDSRRDPPDSRPHPYSGLAA</sequence>
<reference evidence="2 3" key="1">
    <citation type="submission" date="2016-10" db="EMBL/GenBank/DDBJ databases">
        <authorList>
            <person name="de Groot N.N."/>
        </authorList>
    </citation>
    <scope>NUCLEOTIDE SEQUENCE [LARGE SCALE GENOMIC DNA]</scope>
    <source>
        <strain evidence="2 3">DSM 43941</strain>
    </source>
</reference>
<evidence type="ECO:0000313" key="3">
    <source>
        <dbReference type="Proteomes" id="UP000198688"/>
    </source>
</evidence>
<dbReference type="AlphaFoldDB" id="A0A1H1WLB5"/>
<accession>A0A1H1WLB5</accession>